<gene>
    <name evidence="1" type="ORF">METZ01_LOCUS287052</name>
</gene>
<sequence>LFLDKPEKSDHSLAGGLNLLKKIDPGFAHPGNL</sequence>
<dbReference type="AlphaFoldDB" id="A0A382LBI6"/>
<protein>
    <submittedName>
        <fullName evidence="1">Uncharacterized protein</fullName>
    </submittedName>
</protein>
<feature type="non-terminal residue" evidence="1">
    <location>
        <position position="1"/>
    </location>
</feature>
<reference evidence="1" key="1">
    <citation type="submission" date="2018-05" db="EMBL/GenBank/DDBJ databases">
        <authorList>
            <person name="Lanie J.A."/>
            <person name="Ng W.-L."/>
            <person name="Kazmierczak K.M."/>
            <person name="Andrzejewski T.M."/>
            <person name="Davidsen T.M."/>
            <person name="Wayne K.J."/>
            <person name="Tettelin H."/>
            <person name="Glass J.I."/>
            <person name="Rusch D."/>
            <person name="Podicherti R."/>
            <person name="Tsui H.-C.T."/>
            <person name="Winkler M.E."/>
        </authorList>
    </citation>
    <scope>NUCLEOTIDE SEQUENCE</scope>
</reference>
<evidence type="ECO:0000313" key="1">
    <source>
        <dbReference type="EMBL" id="SVC34198.1"/>
    </source>
</evidence>
<dbReference type="EMBL" id="UINC01086077">
    <property type="protein sequence ID" value="SVC34198.1"/>
    <property type="molecule type" value="Genomic_DNA"/>
</dbReference>
<proteinExistence type="predicted"/>
<accession>A0A382LBI6</accession>
<name>A0A382LBI6_9ZZZZ</name>
<organism evidence="1">
    <name type="scientific">marine metagenome</name>
    <dbReference type="NCBI Taxonomy" id="408172"/>
    <lineage>
        <taxon>unclassified sequences</taxon>
        <taxon>metagenomes</taxon>
        <taxon>ecological metagenomes</taxon>
    </lineage>
</organism>